<organism evidence="1 2">
    <name type="scientific">Portunus trituberculatus</name>
    <name type="common">Swimming crab</name>
    <name type="synonym">Neptunus trituberculatus</name>
    <dbReference type="NCBI Taxonomy" id="210409"/>
    <lineage>
        <taxon>Eukaryota</taxon>
        <taxon>Metazoa</taxon>
        <taxon>Ecdysozoa</taxon>
        <taxon>Arthropoda</taxon>
        <taxon>Crustacea</taxon>
        <taxon>Multicrustacea</taxon>
        <taxon>Malacostraca</taxon>
        <taxon>Eumalacostraca</taxon>
        <taxon>Eucarida</taxon>
        <taxon>Decapoda</taxon>
        <taxon>Pleocyemata</taxon>
        <taxon>Brachyura</taxon>
        <taxon>Eubrachyura</taxon>
        <taxon>Portunoidea</taxon>
        <taxon>Portunidae</taxon>
        <taxon>Portuninae</taxon>
        <taxon>Portunus</taxon>
    </lineage>
</organism>
<dbReference type="EMBL" id="VSRR010000824">
    <property type="protein sequence ID" value="MPC20005.1"/>
    <property type="molecule type" value="Genomic_DNA"/>
</dbReference>
<reference evidence="1 2" key="1">
    <citation type="submission" date="2019-05" db="EMBL/GenBank/DDBJ databases">
        <title>Another draft genome of Portunus trituberculatus and its Hox gene families provides insights of decapod evolution.</title>
        <authorList>
            <person name="Jeong J.-H."/>
            <person name="Song I."/>
            <person name="Kim S."/>
            <person name="Choi T."/>
            <person name="Kim D."/>
            <person name="Ryu S."/>
            <person name="Kim W."/>
        </authorList>
    </citation>
    <scope>NUCLEOTIDE SEQUENCE [LARGE SCALE GENOMIC DNA]</scope>
    <source>
        <tissue evidence="1">Muscle</tissue>
    </source>
</reference>
<comment type="caution">
    <text evidence="1">The sequence shown here is derived from an EMBL/GenBank/DDBJ whole genome shotgun (WGS) entry which is preliminary data.</text>
</comment>
<protein>
    <submittedName>
        <fullName evidence="1">Uncharacterized protein</fullName>
    </submittedName>
</protein>
<accession>A0A5B7DG02</accession>
<proteinExistence type="predicted"/>
<gene>
    <name evidence="1" type="ORF">E2C01_012935</name>
</gene>
<name>A0A5B7DG02_PORTR</name>
<evidence type="ECO:0000313" key="1">
    <source>
        <dbReference type="EMBL" id="MPC20005.1"/>
    </source>
</evidence>
<keyword evidence="2" id="KW-1185">Reference proteome</keyword>
<dbReference type="AlphaFoldDB" id="A0A5B7DG02"/>
<sequence>MSPFIQFFLKDMRIMFCNNFIIQCIQLLHRSLWKTVFPNIFHMLGHPDFLYMTSCPSIFCQQH</sequence>
<dbReference type="Proteomes" id="UP000324222">
    <property type="component" value="Unassembled WGS sequence"/>
</dbReference>
<evidence type="ECO:0000313" key="2">
    <source>
        <dbReference type="Proteomes" id="UP000324222"/>
    </source>
</evidence>